<reference evidence="2 3" key="1">
    <citation type="journal article" date="2010" name="Stand. Genomic Sci.">
        <title>Complete genome sequence of Segniliparus rotundus type strain (CDC 1076).</title>
        <authorList>
            <person name="Sikorski J."/>
            <person name="Lapidus A."/>
            <person name="Copeland A."/>
            <person name="Misra M."/>
            <person name="Glavina Del Rio T."/>
            <person name="Nolan M."/>
            <person name="Lucas S."/>
            <person name="Chen F."/>
            <person name="Tice H."/>
            <person name="Cheng J.F."/>
            <person name="Jando M."/>
            <person name="Schneider S."/>
            <person name="Bruce D."/>
            <person name="Goodwin L."/>
            <person name="Pitluck S."/>
            <person name="Liolios K."/>
            <person name="Mikhailova N."/>
            <person name="Pati A."/>
            <person name="Ivanova N."/>
            <person name="Mavromatis K."/>
            <person name="Chen A."/>
            <person name="Palaniappan K."/>
            <person name="Chertkov O."/>
            <person name="Land M."/>
            <person name="Hauser L."/>
            <person name="Chang Y.J."/>
            <person name="Jeffries C.D."/>
            <person name="Brettin T."/>
            <person name="Detter J.C."/>
            <person name="Han C."/>
            <person name="Rohde M."/>
            <person name="Goker M."/>
            <person name="Bristow J."/>
            <person name="Eisen J.A."/>
            <person name="Markowitz V."/>
            <person name="Hugenholtz P."/>
            <person name="Kyrpides N.C."/>
            <person name="Klenk H.P."/>
        </authorList>
    </citation>
    <scope>NUCLEOTIDE SEQUENCE [LARGE SCALE GENOMIC DNA]</scope>
    <source>
        <strain evidence="3">ATCC BAA-972 / CDC 1076 / CIP 108378 / DSM 44985 / JCM 13578</strain>
    </source>
</reference>
<dbReference type="GO" id="GO:0005829">
    <property type="term" value="C:cytosol"/>
    <property type="evidence" value="ECO:0007669"/>
    <property type="project" value="TreeGrafter"/>
</dbReference>
<dbReference type="OrthoDB" id="3199344at2"/>
<dbReference type="Gene3D" id="3.30.470.10">
    <property type="match status" value="1"/>
</dbReference>
<dbReference type="InterPro" id="IPR036038">
    <property type="entry name" value="Aminotransferase-like"/>
</dbReference>
<dbReference type="InterPro" id="IPR050571">
    <property type="entry name" value="Class-IV_PLP-Dep_Aminotrnsfr"/>
</dbReference>
<dbReference type="eggNOG" id="COG0115">
    <property type="taxonomic scope" value="Bacteria"/>
</dbReference>
<dbReference type="PANTHER" id="PTHR42743:SF11">
    <property type="entry name" value="AMINODEOXYCHORISMATE LYASE"/>
    <property type="match status" value="1"/>
</dbReference>
<evidence type="ECO:0000313" key="3">
    <source>
        <dbReference type="Proteomes" id="UP000002247"/>
    </source>
</evidence>
<sequence>MPTSFLVSLDGQAHDPSAAFLHVDDLAALRGDGVFETVLVRGGTALKLDLHLERLAGSARRMGLPVVPSETWAAAVAVAVGQWDPAREGVLRLVLSRGRESVPAEQRQPTGFVYLSPVPEATFAKRAHGVSAVTLERGFPADLGARAPWLLLGAKTLSYAVNMAALRYAAERGAAEAIFLDAAGQVLEGPTTTVVLTKGNKLVTPVPDDGILHGTTMRALFRHAEKIGLECVAEPLTQEDLRAADGVWLTASITLASRVRVLDGEPLRHPDGALDLRPLVDAALA</sequence>
<dbReference type="HOGENOM" id="CLU_020844_1_0_11"/>
<dbReference type="InterPro" id="IPR043131">
    <property type="entry name" value="BCAT-like_N"/>
</dbReference>
<dbReference type="GO" id="GO:0008483">
    <property type="term" value="F:transaminase activity"/>
    <property type="evidence" value="ECO:0007669"/>
    <property type="project" value="UniProtKB-KW"/>
</dbReference>
<dbReference type="InterPro" id="IPR001544">
    <property type="entry name" value="Aminotrans_IV"/>
</dbReference>
<gene>
    <name evidence="2" type="ordered locus">Srot_3056</name>
</gene>
<comment type="similarity">
    <text evidence="1">Belongs to the class-IV pyridoxal-phosphate-dependent aminotransferase family.</text>
</comment>
<dbReference type="Proteomes" id="UP000002247">
    <property type="component" value="Chromosome"/>
</dbReference>
<dbReference type="NCBIfam" id="NF005887">
    <property type="entry name" value="PRK07849.1-2"/>
    <property type="match status" value="1"/>
</dbReference>
<dbReference type="PANTHER" id="PTHR42743">
    <property type="entry name" value="AMINO-ACID AMINOTRANSFERASE"/>
    <property type="match status" value="1"/>
</dbReference>
<dbReference type="NCBIfam" id="NF005886">
    <property type="entry name" value="PRK07849.1-1"/>
    <property type="match status" value="1"/>
</dbReference>
<evidence type="ECO:0000256" key="1">
    <source>
        <dbReference type="ARBA" id="ARBA00009320"/>
    </source>
</evidence>
<keyword evidence="2" id="KW-0808">Transferase</keyword>
<dbReference type="SUPFAM" id="SSF56752">
    <property type="entry name" value="D-aminoacid aminotransferase-like PLP-dependent enzymes"/>
    <property type="match status" value="1"/>
</dbReference>
<proteinExistence type="inferred from homology"/>
<organism evidence="2 3">
    <name type="scientific">Segniliparus rotundus (strain ATCC BAA-972 / CDC 1076 / CIP 108378 / DSM 44985 / JCM 13578)</name>
    <dbReference type="NCBI Taxonomy" id="640132"/>
    <lineage>
        <taxon>Bacteria</taxon>
        <taxon>Bacillati</taxon>
        <taxon>Actinomycetota</taxon>
        <taxon>Actinomycetes</taxon>
        <taxon>Mycobacteriales</taxon>
        <taxon>Segniliparaceae</taxon>
        <taxon>Segniliparus</taxon>
    </lineage>
</organism>
<dbReference type="Gene3D" id="3.20.10.10">
    <property type="entry name" value="D-amino Acid Aminotransferase, subunit A, domain 2"/>
    <property type="match status" value="1"/>
</dbReference>
<evidence type="ECO:0000313" key="2">
    <source>
        <dbReference type="EMBL" id="ADG99480.1"/>
    </source>
</evidence>
<keyword evidence="2" id="KW-0032">Aminotransferase</keyword>
<protein>
    <submittedName>
        <fullName evidence="2">Aminotransferase class IV</fullName>
    </submittedName>
</protein>
<dbReference type="KEGG" id="srt:Srot_3056"/>
<name>D6ZEK4_SEGRD</name>
<dbReference type="EMBL" id="CP001958">
    <property type="protein sequence ID" value="ADG99480.1"/>
    <property type="molecule type" value="Genomic_DNA"/>
</dbReference>
<dbReference type="AlphaFoldDB" id="D6ZEK4"/>
<dbReference type="STRING" id="640132.Srot_3056"/>
<dbReference type="InterPro" id="IPR043132">
    <property type="entry name" value="BCAT-like_C"/>
</dbReference>
<keyword evidence="3" id="KW-1185">Reference proteome</keyword>
<dbReference type="GO" id="GO:0046394">
    <property type="term" value="P:carboxylic acid biosynthetic process"/>
    <property type="evidence" value="ECO:0007669"/>
    <property type="project" value="UniProtKB-ARBA"/>
</dbReference>
<accession>D6ZEK4</accession>
<dbReference type="RefSeq" id="WP_013139927.1">
    <property type="nucleotide sequence ID" value="NC_014168.1"/>
</dbReference>
<dbReference type="Pfam" id="PF01063">
    <property type="entry name" value="Aminotran_4"/>
    <property type="match status" value="1"/>
</dbReference>